<dbReference type="InterPro" id="IPR029479">
    <property type="entry name" value="Nitroreductase"/>
</dbReference>
<dbReference type="InterPro" id="IPR000415">
    <property type="entry name" value="Nitroreductase-like"/>
</dbReference>
<reference evidence="16" key="1">
    <citation type="journal article" date="2019" name="PeerJ">
        <title>Genes of the pig, Sus scrofa, reconstructed with EvidentialGene.</title>
        <authorList>
            <person name="Gilbert D.G."/>
        </authorList>
    </citation>
    <scope>NUCLEOTIDE SEQUENCE</scope>
</reference>
<evidence type="ECO:0000259" key="15">
    <source>
        <dbReference type="Pfam" id="PF00881"/>
    </source>
</evidence>
<dbReference type="GO" id="GO:0140616">
    <property type="term" value="F:iodotyrosine deiodinase activity"/>
    <property type="evidence" value="ECO:0007669"/>
    <property type="project" value="UniProtKB-EC"/>
</dbReference>
<comment type="similarity">
    <text evidence="2">Belongs to the nitroreductase family.</text>
</comment>
<comment type="catalytic activity">
    <reaction evidence="12">
        <text>3-iodo-L-tyrosine + iodide + NADP(+) = 3,5-diiodo-L-tyrosine + NADPH + H(+)</text>
        <dbReference type="Rhea" id="RHEA:27457"/>
        <dbReference type="ChEBI" id="CHEBI:15378"/>
        <dbReference type="ChEBI" id="CHEBI:16382"/>
        <dbReference type="ChEBI" id="CHEBI:57506"/>
        <dbReference type="ChEBI" id="CHEBI:57783"/>
        <dbReference type="ChEBI" id="CHEBI:58349"/>
        <dbReference type="ChEBI" id="CHEBI:59898"/>
    </reaction>
    <physiologicalReaction direction="right-to-left" evidence="12">
        <dbReference type="Rhea" id="RHEA:27459"/>
    </physiologicalReaction>
</comment>
<dbReference type="GO" id="GO:0006570">
    <property type="term" value="P:tyrosine metabolic process"/>
    <property type="evidence" value="ECO:0007669"/>
    <property type="project" value="UniProtKB-ARBA"/>
</dbReference>
<comment type="catalytic activity">
    <reaction evidence="10">
        <text>bromide + L-tyrosine + NADP(+) = 3-bromo-L-tyrosine + NADPH</text>
        <dbReference type="Rhea" id="RHEA:70347"/>
        <dbReference type="ChEBI" id="CHEBI:15858"/>
        <dbReference type="ChEBI" id="CHEBI:57783"/>
        <dbReference type="ChEBI" id="CHEBI:58315"/>
        <dbReference type="ChEBI" id="CHEBI:58349"/>
        <dbReference type="ChEBI" id="CHEBI:189423"/>
    </reaction>
    <physiologicalReaction direction="right-to-left" evidence="10">
        <dbReference type="Rhea" id="RHEA:70349"/>
    </physiologicalReaction>
</comment>
<evidence type="ECO:0000256" key="2">
    <source>
        <dbReference type="ARBA" id="ARBA00007118"/>
    </source>
</evidence>
<evidence type="ECO:0000256" key="6">
    <source>
        <dbReference type="ARBA" id="ARBA00022643"/>
    </source>
</evidence>
<evidence type="ECO:0000256" key="4">
    <source>
        <dbReference type="ARBA" id="ARBA00020916"/>
    </source>
</evidence>
<dbReference type="PANTHER" id="PTHR23026:SF90">
    <property type="entry name" value="IODOTYROSINE DEIODINASE 1"/>
    <property type="match status" value="1"/>
</dbReference>
<accession>A0A481B5P0</accession>
<proteinExistence type="inferred from homology"/>
<dbReference type="EMBL" id="DQIR01296783">
    <property type="protein sequence ID" value="HDC52261.1"/>
    <property type="molecule type" value="Transcribed_RNA"/>
</dbReference>
<comment type="function">
    <text evidence="11">Catalyzes the dehalogenation of halotyrosines such as 3-bromo-L-tyrosine, 3-chloro-L-tyrosine, 3-iodo-L-tyrosine and 3,5-diiodo-L-tyrosine. During thyroid hormone biosynthesis, facilitates iodide salvage by catalysing the oxidative NADPH-dependent deiodination of the halogenated by-products of thyroid hormone production, monoiodotyrosine (L-MIT) and diiodotyrosine (L-DIT). The scavanged iodide can then reenter the hormone-producing pathways. Acts more efficiently on 3-iodo-L-tyrosine than 3,5-diiodo-L-tyrosine.</text>
</comment>
<evidence type="ECO:0000256" key="5">
    <source>
        <dbReference type="ARBA" id="ARBA00022630"/>
    </source>
</evidence>
<dbReference type="EC" id="1.21.1.1" evidence="3"/>
<dbReference type="EMBL" id="DQIR01299911">
    <property type="protein sequence ID" value="HDC55389.1"/>
    <property type="molecule type" value="Transcribed_RNA"/>
</dbReference>
<dbReference type="SUPFAM" id="SSF55469">
    <property type="entry name" value="FMN-dependent nitroreductase-like"/>
    <property type="match status" value="1"/>
</dbReference>
<feature type="domain" description="Nitroreductase" evidence="15">
    <location>
        <begin position="98"/>
        <end position="267"/>
    </location>
</feature>
<keyword evidence="6" id="KW-0288">FMN</keyword>
<evidence type="ECO:0000256" key="11">
    <source>
        <dbReference type="ARBA" id="ARBA00045794"/>
    </source>
</evidence>
<dbReference type="PANTHER" id="PTHR23026">
    <property type="entry name" value="NADPH NITROREDUCTASE"/>
    <property type="match status" value="1"/>
</dbReference>
<keyword evidence="14" id="KW-0732">Signal</keyword>
<evidence type="ECO:0000256" key="10">
    <source>
        <dbReference type="ARBA" id="ARBA00033666"/>
    </source>
</evidence>
<evidence type="ECO:0000256" key="3">
    <source>
        <dbReference type="ARBA" id="ARBA00012348"/>
    </source>
</evidence>
<dbReference type="CDD" id="cd02144">
    <property type="entry name" value="iodotyrosine_dehalogenase"/>
    <property type="match status" value="1"/>
</dbReference>
<comment type="catalytic activity">
    <reaction evidence="13">
        <text>L-tyrosine + chloride + NADP(+) = 3-chloro-L-tyrosine + NADPH</text>
        <dbReference type="Rhea" id="RHEA:70343"/>
        <dbReference type="ChEBI" id="CHEBI:17996"/>
        <dbReference type="ChEBI" id="CHEBI:57783"/>
        <dbReference type="ChEBI" id="CHEBI:58315"/>
        <dbReference type="ChEBI" id="CHEBI:58349"/>
        <dbReference type="ChEBI" id="CHEBI:189422"/>
    </reaction>
    <physiologicalReaction direction="right-to-left" evidence="13">
        <dbReference type="Rhea" id="RHEA:70345"/>
    </physiologicalReaction>
</comment>
<feature type="signal peptide" evidence="14">
    <location>
        <begin position="1"/>
        <end position="25"/>
    </location>
</feature>
<keyword evidence="5" id="KW-0285">Flavoprotein</keyword>
<feature type="chain" id="PRO_5044605183" description="Iodotyrosine deiodinase 1" evidence="14">
    <location>
        <begin position="26"/>
        <end position="289"/>
    </location>
</feature>
<comment type="catalytic activity">
    <reaction evidence="9">
        <text>iodide + L-tyrosine + NADP(+) = 3-iodo-L-tyrosine + NADPH</text>
        <dbReference type="Rhea" id="RHEA:27453"/>
        <dbReference type="ChEBI" id="CHEBI:16382"/>
        <dbReference type="ChEBI" id="CHEBI:57783"/>
        <dbReference type="ChEBI" id="CHEBI:58315"/>
        <dbReference type="ChEBI" id="CHEBI:58349"/>
        <dbReference type="ChEBI" id="CHEBI:59898"/>
    </reaction>
    <physiologicalReaction direction="right-to-left" evidence="9">
        <dbReference type="Rhea" id="RHEA:27455"/>
    </physiologicalReaction>
</comment>
<evidence type="ECO:0000256" key="9">
    <source>
        <dbReference type="ARBA" id="ARBA00033619"/>
    </source>
</evidence>
<evidence type="ECO:0000256" key="12">
    <source>
        <dbReference type="ARBA" id="ARBA00047519"/>
    </source>
</evidence>
<organism evidence="16">
    <name type="scientific">Sus scrofa</name>
    <name type="common">Pig</name>
    <dbReference type="NCBI Taxonomy" id="9823"/>
    <lineage>
        <taxon>Eukaryota</taxon>
        <taxon>Metazoa</taxon>
        <taxon>Chordata</taxon>
        <taxon>Craniata</taxon>
        <taxon>Vertebrata</taxon>
        <taxon>Euteleostomi</taxon>
        <taxon>Mammalia</taxon>
        <taxon>Eutheria</taxon>
        <taxon>Laurasiatheria</taxon>
        <taxon>Artiodactyla</taxon>
        <taxon>Suina</taxon>
        <taxon>Suidae</taxon>
        <taxon>Sus</taxon>
    </lineage>
</organism>
<dbReference type="AlphaFoldDB" id="A0A481B5P0"/>
<dbReference type="InterPro" id="IPR050627">
    <property type="entry name" value="Nitroreductase/BluB"/>
</dbReference>
<dbReference type="Gene3D" id="3.40.109.10">
    <property type="entry name" value="NADH Oxidase"/>
    <property type="match status" value="1"/>
</dbReference>
<comment type="cofactor">
    <cofactor evidence="1">
        <name>FMN</name>
        <dbReference type="ChEBI" id="CHEBI:58210"/>
    </cofactor>
</comment>
<evidence type="ECO:0000256" key="14">
    <source>
        <dbReference type="SAM" id="SignalP"/>
    </source>
</evidence>
<dbReference type="Pfam" id="PF00881">
    <property type="entry name" value="Nitroreductase"/>
    <property type="match status" value="1"/>
</dbReference>
<name>A0A481B5P0_PIG</name>
<evidence type="ECO:0000256" key="1">
    <source>
        <dbReference type="ARBA" id="ARBA00001917"/>
    </source>
</evidence>
<protein>
    <recommendedName>
        <fullName evidence="4">Iodotyrosine deiodinase 1</fullName>
        <ecNumber evidence="3">1.21.1.1</ecNumber>
    </recommendedName>
    <alternativeName>
        <fullName evidence="8">Iodotyrosine dehalogenase 1</fullName>
    </alternativeName>
</protein>
<evidence type="ECO:0000256" key="13">
    <source>
        <dbReference type="ARBA" id="ARBA00048356"/>
    </source>
</evidence>
<evidence type="ECO:0000256" key="7">
    <source>
        <dbReference type="ARBA" id="ARBA00023002"/>
    </source>
</evidence>
<evidence type="ECO:0000256" key="8">
    <source>
        <dbReference type="ARBA" id="ARBA00030421"/>
    </source>
</evidence>
<keyword evidence="7" id="KW-0560">Oxidoreductase</keyword>
<evidence type="ECO:0000313" key="16">
    <source>
        <dbReference type="EMBL" id="HDC52261.1"/>
    </source>
</evidence>
<dbReference type="FunFam" id="3.40.109.10:FF:000004">
    <property type="entry name" value="Iodotyrosine deiodinase 1"/>
    <property type="match status" value="1"/>
</dbReference>
<sequence>MFLLTPVLVAVVCILMVWIFKNADGATKRREEEPRARAEARPWVDEDLKDSTDVLQVEEDADEWQESEEEVEHVPFSHTRYPEKEMVRRSQEFYELLNKRRSVRFISNERVPMEVIDNVIKAAGTAPSGAHTEPWTFVVVKDPDVKHRIREIIEEEEEINYLKRMGPRWVTDLKKLRTNWIKEYLDTAPVLILIFKQVHGFAANGKKKIHYYNEISVSIACGILLAALQNAGLVTVTTTPLNCGPRLRVLLDRPANEKLLMLLPVGYPSKEATVPDLPRKPLDQIMVTV</sequence>